<dbReference type="PANTHER" id="PTHR33199">
    <property type="entry name" value="MACPF DOMAIN-CONTAINING PROTEIN CAD1"/>
    <property type="match status" value="1"/>
</dbReference>
<evidence type="ECO:0000256" key="3">
    <source>
        <dbReference type="ARBA" id="ARBA00022679"/>
    </source>
</evidence>
<dbReference type="GO" id="GO:0032259">
    <property type="term" value="P:methylation"/>
    <property type="evidence" value="ECO:0007669"/>
    <property type="project" value="UniProtKB-KW"/>
</dbReference>
<keyword evidence="2" id="KW-0489">Methyltransferase</keyword>
<dbReference type="Pfam" id="PF03492">
    <property type="entry name" value="Methyltransf_7"/>
    <property type="match status" value="1"/>
</dbReference>
<dbReference type="GO" id="GO:2000031">
    <property type="term" value="P:regulation of salicylic acid mediated signaling pathway"/>
    <property type="evidence" value="ECO:0007669"/>
    <property type="project" value="InterPro"/>
</dbReference>
<dbReference type="SUPFAM" id="SSF53335">
    <property type="entry name" value="S-adenosyl-L-methionine-dependent methyltransferases"/>
    <property type="match status" value="1"/>
</dbReference>
<feature type="domain" description="MACPF" evidence="6">
    <location>
        <begin position="1"/>
        <end position="330"/>
    </location>
</feature>
<dbReference type="OrthoDB" id="1366754at2759"/>
<keyword evidence="8" id="KW-1185">Reference proteome</keyword>
<dbReference type="PANTHER" id="PTHR33199:SF4">
    <property type="entry name" value="OS02G0736300 PROTEIN"/>
    <property type="match status" value="1"/>
</dbReference>
<organism evidence="7 8">
    <name type="scientific">Anisodus acutangulus</name>
    <dbReference type="NCBI Taxonomy" id="402998"/>
    <lineage>
        <taxon>Eukaryota</taxon>
        <taxon>Viridiplantae</taxon>
        <taxon>Streptophyta</taxon>
        <taxon>Embryophyta</taxon>
        <taxon>Tracheophyta</taxon>
        <taxon>Spermatophyta</taxon>
        <taxon>Magnoliopsida</taxon>
        <taxon>eudicotyledons</taxon>
        <taxon>Gunneridae</taxon>
        <taxon>Pentapetalae</taxon>
        <taxon>asterids</taxon>
        <taxon>lamiids</taxon>
        <taxon>Solanales</taxon>
        <taxon>Solanaceae</taxon>
        <taxon>Solanoideae</taxon>
        <taxon>Hyoscyameae</taxon>
        <taxon>Anisodus</taxon>
    </lineage>
</organism>
<dbReference type="Gene3D" id="3.40.50.150">
    <property type="entry name" value="Vaccinia Virus protein VP39"/>
    <property type="match status" value="1"/>
</dbReference>
<evidence type="ECO:0000256" key="1">
    <source>
        <dbReference type="ARBA" id="ARBA00007967"/>
    </source>
</evidence>
<accession>A0A9Q1N1S5</accession>
<dbReference type="InterPro" id="IPR005299">
    <property type="entry name" value="MeTrfase_7"/>
</dbReference>
<dbReference type="InterPro" id="IPR044663">
    <property type="entry name" value="CAD1/NSL1-like"/>
</dbReference>
<dbReference type="InterPro" id="IPR020864">
    <property type="entry name" value="MACPF"/>
</dbReference>
<comment type="caution">
    <text evidence="7">The sequence shown here is derived from an EMBL/GenBank/DDBJ whole genome shotgun (WGS) entry which is preliminary data.</text>
</comment>
<keyword evidence="4" id="KW-0479">Metal-binding</keyword>
<dbReference type="GO" id="GO:0046872">
    <property type="term" value="F:metal ion binding"/>
    <property type="evidence" value="ECO:0007669"/>
    <property type="project" value="UniProtKB-KW"/>
</dbReference>
<dbReference type="Gene3D" id="1.10.1200.270">
    <property type="entry name" value="Methyltransferase, alpha-helical capping domain"/>
    <property type="match status" value="1"/>
</dbReference>
<evidence type="ECO:0000313" key="8">
    <source>
        <dbReference type="Proteomes" id="UP001152561"/>
    </source>
</evidence>
<evidence type="ECO:0000256" key="2">
    <source>
        <dbReference type="ARBA" id="ARBA00022603"/>
    </source>
</evidence>
<dbReference type="GO" id="GO:0005886">
    <property type="term" value="C:plasma membrane"/>
    <property type="evidence" value="ECO:0007669"/>
    <property type="project" value="TreeGrafter"/>
</dbReference>
<name>A0A9Q1N1S5_9SOLA</name>
<evidence type="ECO:0000256" key="4">
    <source>
        <dbReference type="ARBA" id="ARBA00022723"/>
    </source>
</evidence>
<evidence type="ECO:0000256" key="5">
    <source>
        <dbReference type="ARBA" id="ARBA00022842"/>
    </source>
</evidence>
<dbReference type="GO" id="GO:0008168">
    <property type="term" value="F:methyltransferase activity"/>
    <property type="evidence" value="ECO:0007669"/>
    <property type="project" value="UniProtKB-KW"/>
</dbReference>
<dbReference type="Pfam" id="PF01823">
    <property type="entry name" value="MACPF"/>
    <property type="match status" value="1"/>
</dbReference>
<protein>
    <recommendedName>
        <fullName evidence="6">MACPF domain-containing protein</fullName>
    </recommendedName>
</protein>
<dbReference type="InterPro" id="IPR042086">
    <property type="entry name" value="MeTrfase_capping"/>
</dbReference>
<gene>
    <name evidence="7" type="ORF">K7X08_026037</name>
</gene>
<evidence type="ECO:0000259" key="6">
    <source>
        <dbReference type="PROSITE" id="PS51412"/>
    </source>
</evidence>
<sequence length="831" mass="94331">MSNYYGNNNIVEKAIKCLGKGFDLTCDFRLKYCKGDERLVLLNENVTKELMVPGFGAFDNIPIDIKCDKGDRVRFQSDILDFNQMSEYINRRSSVPGKIPSGVFNSMFGFESGSWATDAANTKYLGLDGYFIILFDVHIDRYSLVLDDQVINDVPSTWDPAALARFIEKYGTHIIVGLSIGGQDVVLLRQDKSSNMEPSQLKNHLDELGDQLFTGICNFSPHQCKSREQKHKALEAFNVFDPQPNIFSSFPSATTKNGVTVICSKRGGDLTANTHSEWLLTVPSMPDAIAFSFIPITSLLKGVPGKGFLSHAINLYLRYKPPIADLQYFLDFQAHKIWAPVHNDLPLGPTTNRSIRPPALHFNLMGPKLYVNPTQVIIGKTPVTGMRLYLEGVKCDRLAIHLQHLINTPILLQDKIDDPLTWRGSEDTPNDRYFEAIQWKKFSHPTFIAYIYAQEGYYYEQELREIIQGEEEAYISTLAKMSRFFPMNGGDAAYSYSKYSQIQREVLDGAKEMVRDVIVEKLDIKSLLLSSSNTFHITDLGCSIGPNTFSSMQHVVEAVKDKYHNNQELTNSTNNIPEFQIFFNDHITNDFNTLFRSLPVDRSYYATGVPGSFHGRLFPSRSIHFAHCSCAIHWLSKCPEELLDERSPAWNKGLIHYVGASNIEVFNAYVAQFEKDMEVFLNARAEEIVPGGMMVLISPFSGYRYLNFFGYSLMDLVNEGMLDESLVDSFNVPVYFPSPEDMIKVVERNECFSIERIELTYPQSKLVDEADAKSFMINLRAVLERVFINHFGSKIAEETFARTILKSEEISALMKADYEKACQLFISLKRK</sequence>
<dbReference type="GO" id="GO:0009626">
    <property type="term" value="P:plant-type hypersensitive response"/>
    <property type="evidence" value="ECO:0007669"/>
    <property type="project" value="TreeGrafter"/>
</dbReference>
<dbReference type="InterPro" id="IPR029063">
    <property type="entry name" value="SAM-dependent_MTases_sf"/>
</dbReference>
<comment type="similarity">
    <text evidence="1">Belongs to the methyltransferase superfamily. Type-7 methyltransferase family.</text>
</comment>
<dbReference type="SMART" id="SM00457">
    <property type="entry name" value="MACPF"/>
    <property type="match status" value="1"/>
</dbReference>
<evidence type="ECO:0000313" key="7">
    <source>
        <dbReference type="EMBL" id="KAJ8574232.1"/>
    </source>
</evidence>
<reference evidence="8" key="1">
    <citation type="journal article" date="2023" name="Proc. Natl. Acad. Sci. U.S.A.">
        <title>Genomic and structural basis for evolution of tropane alkaloid biosynthesis.</title>
        <authorList>
            <person name="Wanga Y.-J."/>
            <person name="Taina T."/>
            <person name="Yua J.-Y."/>
            <person name="Lia J."/>
            <person name="Xua B."/>
            <person name="Chenc J."/>
            <person name="D'Auriad J.C."/>
            <person name="Huanga J.-P."/>
            <person name="Huanga S.-X."/>
        </authorList>
    </citation>
    <scope>NUCLEOTIDE SEQUENCE [LARGE SCALE GENOMIC DNA]</scope>
    <source>
        <strain evidence="8">cv. KIB-2019</strain>
    </source>
</reference>
<keyword evidence="3" id="KW-0808">Transferase</keyword>
<keyword evidence="5" id="KW-0460">Magnesium</keyword>
<dbReference type="EMBL" id="JAJAGQ010000001">
    <property type="protein sequence ID" value="KAJ8574232.1"/>
    <property type="molecule type" value="Genomic_DNA"/>
</dbReference>
<dbReference type="PROSITE" id="PS51412">
    <property type="entry name" value="MACPF_2"/>
    <property type="match status" value="1"/>
</dbReference>
<proteinExistence type="inferred from homology"/>
<dbReference type="Proteomes" id="UP001152561">
    <property type="component" value="Unassembled WGS sequence"/>
</dbReference>
<dbReference type="AlphaFoldDB" id="A0A9Q1N1S5"/>